<comment type="caution">
    <text evidence="5">The sequence shown here is derived from an EMBL/GenBank/DDBJ whole genome shotgun (WGS) entry which is preliminary data.</text>
</comment>
<sequence length="266" mass="28753">MAHVHEHLVPCPHGDFRVRLYDPSPAKPKPALLYLHGGGWTFFSLDTHDRVMREYAARAGIVVAGIDYALSPEAKFPVALEQAATAVRWLHRDGAAFGVDGARLTLGGDSAGGNLSVAACLKLRDEGDAGLVRGMLLNYPAFEGDCSDESQDRYGGPGYMLTRDEMRMFWTRYLRSPDDAQNPLAAPLRAQLGGLPPAFFAVPECDVLTEQSLAMIPKLRDAGVAVTDRLYPGATHSFLEAVSISPTADRALADGAAWLRDRLFGG</sequence>
<dbReference type="Pfam" id="PF07859">
    <property type="entry name" value="Abhydrolase_3"/>
    <property type="match status" value="1"/>
</dbReference>
<keyword evidence="2" id="KW-0378">Hydrolase</keyword>
<dbReference type="EMBL" id="BOPV01000001">
    <property type="protein sequence ID" value="GIL39092.1"/>
    <property type="molecule type" value="Genomic_DNA"/>
</dbReference>
<dbReference type="PROSITE" id="PS01173">
    <property type="entry name" value="LIPASE_GDXG_HIS"/>
    <property type="match status" value="1"/>
</dbReference>
<dbReference type="InterPro" id="IPR002168">
    <property type="entry name" value="Lipase_GDXG_HIS_AS"/>
</dbReference>
<dbReference type="PROSITE" id="PS51084">
    <property type="entry name" value="HIT_2"/>
    <property type="match status" value="1"/>
</dbReference>
<dbReference type="InterPro" id="IPR011146">
    <property type="entry name" value="HIT-like"/>
</dbReference>
<dbReference type="PANTHER" id="PTHR48081:SF8">
    <property type="entry name" value="ALPHA_BETA HYDROLASE FOLD-3 DOMAIN-CONTAINING PROTEIN-RELATED"/>
    <property type="match status" value="1"/>
</dbReference>
<dbReference type="Proteomes" id="UP000681075">
    <property type="component" value="Unassembled WGS sequence"/>
</dbReference>
<dbReference type="PANTHER" id="PTHR48081">
    <property type="entry name" value="AB HYDROLASE SUPERFAMILY PROTEIN C4A8.06C"/>
    <property type="match status" value="1"/>
</dbReference>
<evidence type="ECO:0000313" key="6">
    <source>
        <dbReference type="Proteomes" id="UP000681075"/>
    </source>
</evidence>
<gene>
    <name evidence="5" type="ORF">TMPK1_13290</name>
</gene>
<dbReference type="Gene3D" id="3.40.50.1820">
    <property type="entry name" value="alpha/beta hydrolase"/>
    <property type="match status" value="1"/>
</dbReference>
<feature type="short sequence motif" description="Histidine triad motif" evidence="3">
    <location>
        <begin position="3"/>
        <end position="7"/>
    </location>
</feature>
<organism evidence="5 6">
    <name type="scientific">Roseiterribacter gracilis</name>
    <dbReference type="NCBI Taxonomy" id="2812848"/>
    <lineage>
        <taxon>Bacteria</taxon>
        <taxon>Pseudomonadati</taxon>
        <taxon>Pseudomonadota</taxon>
        <taxon>Alphaproteobacteria</taxon>
        <taxon>Rhodospirillales</taxon>
        <taxon>Roseiterribacteraceae</taxon>
        <taxon>Roseiterribacter</taxon>
    </lineage>
</organism>
<evidence type="ECO:0000256" key="3">
    <source>
        <dbReference type="PROSITE-ProRule" id="PRU00464"/>
    </source>
</evidence>
<protein>
    <submittedName>
        <fullName evidence="5">Acetylesterase</fullName>
    </submittedName>
</protein>
<evidence type="ECO:0000256" key="1">
    <source>
        <dbReference type="ARBA" id="ARBA00010515"/>
    </source>
</evidence>
<accession>A0A8S8XAN5</accession>
<feature type="domain" description="HIT" evidence="4">
    <location>
        <begin position="1"/>
        <end position="18"/>
    </location>
</feature>
<dbReference type="InterPro" id="IPR050300">
    <property type="entry name" value="GDXG_lipolytic_enzyme"/>
</dbReference>
<keyword evidence="6" id="KW-1185">Reference proteome</keyword>
<dbReference type="AlphaFoldDB" id="A0A8S8XAN5"/>
<evidence type="ECO:0000256" key="2">
    <source>
        <dbReference type="ARBA" id="ARBA00022801"/>
    </source>
</evidence>
<dbReference type="GO" id="GO:0016787">
    <property type="term" value="F:hydrolase activity"/>
    <property type="evidence" value="ECO:0007669"/>
    <property type="project" value="UniProtKB-KW"/>
</dbReference>
<reference evidence="5" key="1">
    <citation type="submission" date="2021-02" db="EMBL/GenBank/DDBJ databases">
        <title>Genome sequence of Rhodospirillales sp. strain TMPK1 isolated from soil.</title>
        <authorList>
            <person name="Nakai R."/>
            <person name="Kusada H."/>
            <person name="Tamaki H."/>
        </authorList>
    </citation>
    <scope>NUCLEOTIDE SEQUENCE</scope>
    <source>
        <strain evidence="5">TMPK1</strain>
    </source>
</reference>
<comment type="similarity">
    <text evidence="1">Belongs to the 'GDXG' lipolytic enzyme family.</text>
</comment>
<name>A0A8S8XAN5_9PROT</name>
<dbReference type="SUPFAM" id="SSF53474">
    <property type="entry name" value="alpha/beta-Hydrolases"/>
    <property type="match status" value="1"/>
</dbReference>
<proteinExistence type="inferred from homology"/>
<evidence type="ECO:0000259" key="4">
    <source>
        <dbReference type="PROSITE" id="PS51084"/>
    </source>
</evidence>
<evidence type="ECO:0000313" key="5">
    <source>
        <dbReference type="EMBL" id="GIL39092.1"/>
    </source>
</evidence>
<dbReference type="InterPro" id="IPR029058">
    <property type="entry name" value="AB_hydrolase_fold"/>
</dbReference>
<dbReference type="InterPro" id="IPR013094">
    <property type="entry name" value="AB_hydrolase_3"/>
</dbReference>